<comment type="caution">
    <text evidence="3">The sequence shown here is derived from an EMBL/GenBank/DDBJ whole genome shotgun (WGS) entry which is preliminary data.</text>
</comment>
<gene>
    <name evidence="3" type="ORF">MEDL_58370</name>
</gene>
<dbReference type="EMBL" id="CAJPWZ010002864">
    <property type="protein sequence ID" value="CAG2246389.1"/>
    <property type="molecule type" value="Genomic_DNA"/>
</dbReference>
<name>A0A8S3UJY0_MYTED</name>
<keyword evidence="4" id="KW-1185">Reference proteome</keyword>
<organism evidence="3 4">
    <name type="scientific">Mytilus edulis</name>
    <name type="common">Blue mussel</name>
    <dbReference type="NCBI Taxonomy" id="6550"/>
    <lineage>
        <taxon>Eukaryota</taxon>
        <taxon>Metazoa</taxon>
        <taxon>Spiralia</taxon>
        <taxon>Lophotrochozoa</taxon>
        <taxon>Mollusca</taxon>
        <taxon>Bivalvia</taxon>
        <taxon>Autobranchia</taxon>
        <taxon>Pteriomorphia</taxon>
        <taxon>Mytilida</taxon>
        <taxon>Mytiloidea</taxon>
        <taxon>Mytilidae</taxon>
        <taxon>Mytilinae</taxon>
        <taxon>Mytilus</taxon>
    </lineage>
</organism>
<keyword evidence="1" id="KW-0175">Coiled coil</keyword>
<evidence type="ECO:0000256" key="2">
    <source>
        <dbReference type="SAM" id="MobiDB-lite"/>
    </source>
</evidence>
<dbReference type="AlphaFoldDB" id="A0A8S3UJY0"/>
<evidence type="ECO:0000313" key="3">
    <source>
        <dbReference type="EMBL" id="CAG2246389.1"/>
    </source>
</evidence>
<protein>
    <submittedName>
        <fullName evidence="3">Uncharacterized protein</fullName>
    </submittedName>
</protein>
<evidence type="ECO:0000313" key="4">
    <source>
        <dbReference type="Proteomes" id="UP000683360"/>
    </source>
</evidence>
<sequence length="484" mass="55556">MNRNKLEELRALVSRVLCVPSEFIVVTDIEATNSILITFMIPEGYSNIILELNDKDKEYLGSKGVDAVLCNGETINCIANHTTGQEESISKNEEVMLLLNQRSKVDQELEFLQQQLLEKDKQIRNCQKSLQEIKQQVNWKKFEVTSALIQQYMEYRYTPKKCSLQDIALRNAYKYSSHLIAKAEKRGYNSDFIGCLIEANTIVVQSQSRSFHQWIETQQNNVILKLQQDITGLNYERDKLAYFLKVGTSNPVLSQNEEFFLKVLGMPMPLPTFRQNIKIRTEFGETDVETISSIICRTLHMMESYLSDAEKGVLTKKCLPTSSEIKAFKDSKLKLLEYLWTVKEVNTKGPNEANFHEWMINVLTTIKRMDLLNIWIMKSNEILQKFQSDLNKRPAPTSQAQHQTTEPNPNRSGNSKPVPTQSTESKTDNKAMNERLMRLEDMMERNMKLTESIASGAMGQNSFRTPYPYGGTKLVQIPNTTGQN</sequence>
<accession>A0A8S3UJY0</accession>
<dbReference type="Proteomes" id="UP000683360">
    <property type="component" value="Unassembled WGS sequence"/>
</dbReference>
<feature type="coiled-coil region" evidence="1">
    <location>
        <begin position="95"/>
        <end position="136"/>
    </location>
</feature>
<feature type="compositionally biased region" description="Polar residues" evidence="2">
    <location>
        <begin position="396"/>
        <end position="424"/>
    </location>
</feature>
<proteinExistence type="predicted"/>
<reference evidence="3" key="1">
    <citation type="submission" date="2021-03" db="EMBL/GenBank/DDBJ databases">
        <authorList>
            <person name="Bekaert M."/>
        </authorList>
    </citation>
    <scope>NUCLEOTIDE SEQUENCE</scope>
</reference>
<feature type="region of interest" description="Disordered" evidence="2">
    <location>
        <begin position="391"/>
        <end position="432"/>
    </location>
</feature>
<evidence type="ECO:0000256" key="1">
    <source>
        <dbReference type="SAM" id="Coils"/>
    </source>
</evidence>